<dbReference type="AlphaFoldDB" id="A0A097P5Y0"/>
<evidence type="ECO:0000256" key="7">
    <source>
        <dbReference type="ARBA" id="ARBA00022547"/>
    </source>
</evidence>
<evidence type="ECO:0000256" key="12">
    <source>
        <dbReference type="ARBA" id="ARBA00023128"/>
    </source>
</evidence>
<dbReference type="RefSeq" id="YP_009094937.1">
    <property type="nucleotide sequence ID" value="NC_025413.1"/>
</dbReference>
<dbReference type="GO" id="GO:0045259">
    <property type="term" value="C:proton-transporting ATP synthase complex"/>
    <property type="evidence" value="ECO:0007669"/>
    <property type="project" value="UniProtKB-KW"/>
</dbReference>
<gene>
    <name evidence="16" type="primary">atp4</name>
    <name evidence="17" type="ORF">cvarmt_00057</name>
</gene>
<keyword evidence="7" id="KW-0138">CF(0)</keyword>
<keyword evidence="11" id="KW-0406">Ion transport</keyword>
<comment type="function">
    <text evidence="1">This is one of the chains of the nonenzymatic component (CF(0) subunit) of the mitochondrial ATPase complex.</text>
</comment>
<evidence type="ECO:0000256" key="1">
    <source>
        <dbReference type="ARBA" id="ARBA00003096"/>
    </source>
</evidence>
<evidence type="ECO:0000256" key="4">
    <source>
        <dbReference type="ARBA" id="ARBA00011648"/>
    </source>
</evidence>
<keyword evidence="13 15" id="KW-0472">Membrane</keyword>
<evidence type="ECO:0000313" key="16">
    <source>
        <dbReference type="EMBL" id="AIU38980.1"/>
    </source>
</evidence>
<comment type="subunit">
    <text evidence="4">F-type ATPases have 2 components, CF(1) - the catalytic core - and CF(0) - the membrane proton channel. CF(1) has five subunits: alpha(3), beta(3), gamma(1), delta(1), epsilon(1). CF(0) has three main subunits: a, b and c.</text>
</comment>
<evidence type="ECO:0000256" key="6">
    <source>
        <dbReference type="ARBA" id="ARBA00022448"/>
    </source>
</evidence>
<name>A0A097P5Y0_CHLVA</name>
<proteinExistence type="inferred from homology"/>
<organism evidence="16">
    <name type="scientific">Chlorella variabilis</name>
    <name type="common">Green alga</name>
    <dbReference type="NCBI Taxonomy" id="554065"/>
    <lineage>
        <taxon>Eukaryota</taxon>
        <taxon>Viridiplantae</taxon>
        <taxon>Chlorophyta</taxon>
        <taxon>core chlorophytes</taxon>
        <taxon>Trebouxiophyceae</taxon>
        <taxon>Chlorellales</taxon>
        <taxon>Chlorellaceae</taxon>
        <taxon>Chlorella clade</taxon>
        <taxon>Chlorella</taxon>
    </lineage>
</organism>
<evidence type="ECO:0000256" key="2">
    <source>
        <dbReference type="ARBA" id="ARBA00004304"/>
    </source>
</evidence>
<evidence type="ECO:0000313" key="17">
    <source>
        <dbReference type="EMBL" id="AJP09439.1"/>
    </source>
</evidence>
<sequence length="192" mass="22036">MFNNDKLRLYLFIFLAFSVLSSKNILIYNEETLVALSFFCFIFFILHYFGNTIKESLNERSQVIRDELQNFLILKENSFQELLSQHKKVSGLLKATGVLNTFTKNELNVLNNNGEKALKNMFSSRIESKLKTLVFSKLMVQQKLQYLLSEKIISNVLVAFPKKGKGANKLGVFQNKAIKNAIDSLILNAKKK</sequence>
<evidence type="ECO:0000256" key="5">
    <source>
        <dbReference type="ARBA" id="ARBA00017388"/>
    </source>
</evidence>
<reference evidence="16" key="1">
    <citation type="submission" date="2014-07" db="EMBL/GenBank/DDBJ databases">
        <title>Chlorella variabilis NC64A complete mitochondrial genome.</title>
        <authorList>
            <person name="Fan W."/>
            <person name="Mower J.P."/>
        </authorList>
    </citation>
    <scope>NUCLEOTIDE SEQUENCE</scope>
    <source>
        <strain evidence="16">NC64A</strain>
    </source>
</reference>
<evidence type="ECO:0000256" key="9">
    <source>
        <dbReference type="ARBA" id="ARBA00022781"/>
    </source>
</evidence>
<evidence type="ECO:0000256" key="11">
    <source>
        <dbReference type="ARBA" id="ARBA00023065"/>
    </source>
</evidence>
<dbReference type="EMBL" id="KM252919">
    <property type="protein sequence ID" value="AIU38980.1"/>
    <property type="molecule type" value="Genomic_DNA"/>
</dbReference>
<keyword evidence="9" id="KW-0375">Hydrogen ion transport</keyword>
<comment type="subcellular location">
    <subcellularLocation>
        <location evidence="2">Mitochondrion membrane</location>
        <topology evidence="2">Single-pass membrane protein</topology>
    </subcellularLocation>
</comment>
<protein>
    <recommendedName>
        <fullName evidence="5">ATP synthase protein MI25</fullName>
    </recommendedName>
</protein>
<feature type="transmembrane region" description="Helical" evidence="15">
    <location>
        <begin position="7"/>
        <end position="27"/>
    </location>
</feature>
<dbReference type="Pfam" id="PF05405">
    <property type="entry name" value="Mt_ATP-synt_B"/>
    <property type="match status" value="1"/>
</dbReference>
<comment type="similarity">
    <text evidence="3">Belongs to the ATPase protein MI25 family.</text>
</comment>
<keyword evidence="14" id="KW-0066">ATP synthesis</keyword>
<evidence type="ECO:0000256" key="13">
    <source>
        <dbReference type="ARBA" id="ARBA00023136"/>
    </source>
</evidence>
<keyword evidence="10 15" id="KW-1133">Transmembrane helix</keyword>
<evidence type="ECO:0000256" key="14">
    <source>
        <dbReference type="ARBA" id="ARBA00023310"/>
    </source>
</evidence>
<dbReference type="GO" id="GO:0015986">
    <property type="term" value="P:proton motive force-driven ATP synthesis"/>
    <property type="evidence" value="ECO:0007669"/>
    <property type="project" value="InterPro"/>
</dbReference>
<evidence type="ECO:0000256" key="8">
    <source>
        <dbReference type="ARBA" id="ARBA00022692"/>
    </source>
</evidence>
<dbReference type="GeneID" id="21012014"/>
<dbReference type="GO" id="GO:0015078">
    <property type="term" value="F:proton transmembrane transporter activity"/>
    <property type="evidence" value="ECO:0007669"/>
    <property type="project" value="InterPro"/>
</dbReference>
<keyword evidence="12 16" id="KW-0496">Mitochondrion</keyword>
<dbReference type="PANTHER" id="PTHR37774">
    <property type="entry name" value="ATP SYNTHASE PROTEIN MI25-RELATED"/>
    <property type="match status" value="1"/>
</dbReference>
<evidence type="ECO:0000256" key="3">
    <source>
        <dbReference type="ARBA" id="ARBA00009281"/>
    </source>
</evidence>
<feature type="transmembrane region" description="Helical" evidence="15">
    <location>
        <begin position="33"/>
        <end position="50"/>
    </location>
</feature>
<dbReference type="GO" id="GO:0031966">
    <property type="term" value="C:mitochondrial membrane"/>
    <property type="evidence" value="ECO:0007669"/>
    <property type="project" value="UniProtKB-SubCell"/>
</dbReference>
<reference evidence="17" key="2">
    <citation type="journal article" date="2015" name="Mitochondrial DNA">
        <title>Complete sequence and characterization of mitochondrial and chloroplast genome of Chlorella variabilis NC64A.</title>
        <authorList>
            <person name="Orsini M."/>
            <person name="Costelli C."/>
            <person name="Malavasi V."/>
            <person name="Cusano R."/>
            <person name="Concas A."/>
            <person name="Angius A."/>
            <person name="Cao G."/>
        </authorList>
    </citation>
    <scope>NUCLEOTIDE SEQUENCE</scope>
    <source>
        <strain evidence="17">Cvariabilis2014</strain>
    </source>
</reference>
<dbReference type="EMBL" id="KP271968">
    <property type="protein sequence ID" value="AJP09439.1"/>
    <property type="molecule type" value="Genomic_DNA"/>
</dbReference>
<evidence type="ECO:0000256" key="15">
    <source>
        <dbReference type="SAM" id="Phobius"/>
    </source>
</evidence>
<dbReference type="PANTHER" id="PTHR37774:SF4">
    <property type="entry name" value="ATP SYNTHASE PROTEIN MI25"/>
    <property type="match status" value="1"/>
</dbReference>
<keyword evidence="6" id="KW-0813">Transport</keyword>
<dbReference type="InterPro" id="IPR008688">
    <property type="entry name" value="ATP_synth_Bsub_B/MI25"/>
</dbReference>
<geneLocation type="mitochondrion" evidence="16"/>
<accession>A0A097P5Y0</accession>
<dbReference type="KEGG" id="cvr:OJ20_p04"/>
<evidence type="ECO:0000256" key="10">
    <source>
        <dbReference type="ARBA" id="ARBA00022989"/>
    </source>
</evidence>
<dbReference type="InterPro" id="IPR044988">
    <property type="entry name" value="MI25_plants"/>
</dbReference>
<keyword evidence="8 15" id="KW-0812">Transmembrane</keyword>